<sequence length="43" mass="4497">VHHFGAEVARSLFSLIEGTPTGDLRVPTPSLTPRGSTAPAPQQ</sequence>
<feature type="region of interest" description="Disordered" evidence="1">
    <location>
        <begin position="16"/>
        <end position="43"/>
    </location>
</feature>
<protein>
    <submittedName>
        <fullName evidence="2">LacI family transcriptional regulator</fullName>
    </submittedName>
</protein>
<organism evidence="2">
    <name type="scientific">Streptomyces sp. SID7499</name>
    <dbReference type="NCBI Taxonomy" id="2706086"/>
    <lineage>
        <taxon>Bacteria</taxon>
        <taxon>Bacillati</taxon>
        <taxon>Actinomycetota</taxon>
        <taxon>Actinomycetes</taxon>
        <taxon>Kitasatosporales</taxon>
        <taxon>Streptomycetaceae</taxon>
        <taxon>Streptomyces</taxon>
    </lineage>
</organism>
<comment type="caution">
    <text evidence="2">The sequence shown here is derived from an EMBL/GenBank/DDBJ whole genome shotgun (WGS) entry which is preliminary data.</text>
</comment>
<dbReference type="EMBL" id="JAAGMN010000474">
    <property type="protein sequence ID" value="NEE05725.1"/>
    <property type="molecule type" value="Genomic_DNA"/>
</dbReference>
<reference evidence="2" key="1">
    <citation type="submission" date="2020-01" db="EMBL/GenBank/DDBJ databases">
        <title>Insect and environment-associated Actinomycetes.</title>
        <authorList>
            <person name="Currrie C."/>
            <person name="Chevrette M."/>
            <person name="Carlson C."/>
            <person name="Stubbendieck R."/>
            <person name="Wendt-Pienkowski E."/>
        </authorList>
    </citation>
    <scope>NUCLEOTIDE SEQUENCE</scope>
    <source>
        <strain evidence="2">SID7499</strain>
    </source>
</reference>
<feature type="compositionally biased region" description="Polar residues" evidence="1">
    <location>
        <begin position="29"/>
        <end position="43"/>
    </location>
</feature>
<name>A0A6G3WJN1_9ACTN</name>
<dbReference type="AlphaFoldDB" id="A0A6G3WJN1"/>
<gene>
    <name evidence="2" type="ORF">G3M58_04680</name>
</gene>
<evidence type="ECO:0000256" key="1">
    <source>
        <dbReference type="SAM" id="MobiDB-lite"/>
    </source>
</evidence>
<feature type="non-terminal residue" evidence="2">
    <location>
        <position position="1"/>
    </location>
</feature>
<evidence type="ECO:0000313" key="2">
    <source>
        <dbReference type="EMBL" id="NEE05725.1"/>
    </source>
</evidence>
<proteinExistence type="predicted"/>
<accession>A0A6G3WJN1</accession>